<keyword evidence="1" id="KW-0808">Transferase</keyword>
<feature type="transmembrane region" description="Helical" evidence="7">
    <location>
        <begin position="548"/>
        <end position="574"/>
    </location>
</feature>
<dbReference type="Proteomes" id="UP000318336">
    <property type="component" value="Unassembled WGS sequence"/>
</dbReference>
<evidence type="ECO:0000256" key="1">
    <source>
        <dbReference type="ARBA" id="ARBA00022679"/>
    </source>
</evidence>
<dbReference type="Gene3D" id="1.10.510.10">
    <property type="entry name" value="Transferase(Phosphotransferase) domain 1"/>
    <property type="match status" value="1"/>
</dbReference>
<keyword evidence="9" id="KW-0723">Serine/threonine-protein kinase</keyword>
<dbReference type="PROSITE" id="PS00107">
    <property type="entry name" value="PROTEIN_KINASE_ATP"/>
    <property type="match status" value="1"/>
</dbReference>
<keyword evidence="2 5" id="KW-0547">Nucleotide-binding</keyword>
<dbReference type="InterPro" id="IPR017441">
    <property type="entry name" value="Protein_kinase_ATP_BS"/>
</dbReference>
<dbReference type="EMBL" id="VFOK01000001">
    <property type="protein sequence ID" value="TQL34389.1"/>
    <property type="molecule type" value="Genomic_DNA"/>
</dbReference>
<dbReference type="PANTHER" id="PTHR43289">
    <property type="entry name" value="MITOGEN-ACTIVATED PROTEIN KINASE KINASE KINASE 20-RELATED"/>
    <property type="match status" value="1"/>
</dbReference>
<evidence type="ECO:0000256" key="6">
    <source>
        <dbReference type="SAM" id="MobiDB-lite"/>
    </source>
</evidence>
<evidence type="ECO:0000256" key="3">
    <source>
        <dbReference type="ARBA" id="ARBA00022777"/>
    </source>
</evidence>
<dbReference type="SUPFAM" id="SSF56112">
    <property type="entry name" value="Protein kinase-like (PK-like)"/>
    <property type="match status" value="1"/>
</dbReference>
<dbReference type="AlphaFoldDB" id="A0A542XEX9"/>
<keyword evidence="4 5" id="KW-0067">ATP-binding</keyword>
<feature type="transmembrane region" description="Helical" evidence="7">
    <location>
        <begin position="481"/>
        <end position="509"/>
    </location>
</feature>
<name>A0A542XEX9_9MICO</name>
<evidence type="ECO:0000313" key="10">
    <source>
        <dbReference type="Proteomes" id="UP000318336"/>
    </source>
</evidence>
<keyword evidence="10" id="KW-1185">Reference proteome</keyword>
<accession>A0A542XEX9</accession>
<feature type="region of interest" description="Disordered" evidence="6">
    <location>
        <begin position="1"/>
        <end position="49"/>
    </location>
</feature>
<feature type="compositionally biased region" description="Low complexity" evidence="6">
    <location>
        <begin position="373"/>
        <end position="384"/>
    </location>
</feature>
<feature type="transmembrane region" description="Helical" evidence="7">
    <location>
        <begin position="626"/>
        <end position="647"/>
    </location>
</feature>
<keyword evidence="7" id="KW-0472">Membrane</keyword>
<dbReference type="PROSITE" id="PS00108">
    <property type="entry name" value="PROTEIN_KINASE_ST"/>
    <property type="match status" value="1"/>
</dbReference>
<protein>
    <submittedName>
        <fullName evidence="9">Serine/threonine protein kinase</fullName>
    </submittedName>
</protein>
<feature type="compositionally biased region" description="Polar residues" evidence="6">
    <location>
        <begin position="330"/>
        <end position="355"/>
    </location>
</feature>
<gene>
    <name evidence="9" type="ORF">FB554_2558</name>
</gene>
<dbReference type="GO" id="GO:0005524">
    <property type="term" value="F:ATP binding"/>
    <property type="evidence" value="ECO:0007669"/>
    <property type="project" value="UniProtKB-UniRule"/>
</dbReference>
<evidence type="ECO:0000256" key="2">
    <source>
        <dbReference type="ARBA" id="ARBA00022741"/>
    </source>
</evidence>
<proteinExistence type="predicted"/>
<dbReference type="InterPro" id="IPR011009">
    <property type="entry name" value="Kinase-like_dom_sf"/>
</dbReference>
<comment type="caution">
    <text evidence="9">The sequence shown here is derived from an EMBL/GenBank/DDBJ whole genome shotgun (WGS) entry which is preliminary data.</text>
</comment>
<evidence type="ECO:0000256" key="5">
    <source>
        <dbReference type="PROSITE-ProRule" id="PRU10141"/>
    </source>
</evidence>
<dbReference type="SMART" id="SM00220">
    <property type="entry name" value="S_TKc"/>
    <property type="match status" value="1"/>
</dbReference>
<dbReference type="OrthoDB" id="9762169at2"/>
<keyword evidence="7" id="KW-0812">Transmembrane</keyword>
<keyword evidence="7" id="KW-1133">Transmembrane helix</keyword>
<feature type="compositionally biased region" description="Pro residues" evidence="6">
    <location>
        <begin position="400"/>
        <end position="412"/>
    </location>
</feature>
<feature type="compositionally biased region" description="Low complexity" evidence="6">
    <location>
        <begin position="425"/>
        <end position="449"/>
    </location>
</feature>
<evidence type="ECO:0000313" key="9">
    <source>
        <dbReference type="EMBL" id="TQL34389.1"/>
    </source>
</evidence>
<dbReference type="RefSeq" id="WP_142006628.1">
    <property type="nucleotide sequence ID" value="NZ_CAJTBP010000001.1"/>
</dbReference>
<dbReference type="PANTHER" id="PTHR43289:SF34">
    <property type="entry name" value="SERINE_THREONINE-PROTEIN KINASE YBDM-RELATED"/>
    <property type="match status" value="1"/>
</dbReference>
<evidence type="ECO:0000256" key="4">
    <source>
        <dbReference type="ARBA" id="ARBA00022840"/>
    </source>
</evidence>
<feature type="domain" description="Protein kinase" evidence="8">
    <location>
        <begin position="57"/>
        <end position="309"/>
    </location>
</feature>
<dbReference type="GO" id="GO:0004674">
    <property type="term" value="F:protein serine/threonine kinase activity"/>
    <property type="evidence" value="ECO:0007669"/>
    <property type="project" value="UniProtKB-KW"/>
</dbReference>
<organism evidence="9 10">
    <name type="scientific">Barrientosiimonas humi</name>
    <dbReference type="NCBI Taxonomy" id="999931"/>
    <lineage>
        <taxon>Bacteria</taxon>
        <taxon>Bacillati</taxon>
        <taxon>Actinomycetota</taxon>
        <taxon>Actinomycetes</taxon>
        <taxon>Micrococcales</taxon>
        <taxon>Dermacoccaceae</taxon>
        <taxon>Barrientosiimonas</taxon>
    </lineage>
</organism>
<dbReference type="Gene3D" id="3.30.200.20">
    <property type="entry name" value="Phosphorylase Kinase, domain 1"/>
    <property type="match status" value="1"/>
</dbReference>
<feature type="transmembrane region" description="Helical" evidence="7">
    <location>
        <begin position="586"/>
        <end position="605"/>
    </location>
</feature>
<dbReference type="Pfam" id="PF00069">
    <property type="entry name" value="Pkinase"/>
    <property type="match status" value="1"/>
</dbReference>
<reference evidence="9 10" key="1">
    <citation type="submission" date="2019-06" db="EMBL/GenBank/DDBJ databases">
        <title>Sequencing the genomes of 1000 actinobacteria strains.</title>
        <authorList>
            <person name="Klenk H.-P."/>
        </authorList>
    </citation>
    <scope>NUCLEOTIDE SEQUENCE [LARGE SCALE GENOMIC DNA]</scope>
    <source>
        <strain evidence="9 10">DSM 24617</strain>
    </source>
</reference>
<feature type="binding site" evidence="5">
    <location>
        <position position="85"/>
    </location>
    <ligand>
        <name>ATP</name>
        <dbReference type="ChEBI" id="CHEBI:30616"/>
    </ligand>
</feature>
<dbReference type="InterPro" id="IPR008271">
    <property type="entry name" value="Ser/Thr_kinase_AS"/>
</dbReference>
<keyword evidence="3 9" id="KW-0418">Kinase</keyword>
<evidence type="ECO:0000259" key="8">
    <source>
        <dbReference type="PROSITE" id="PS50011"/>
    </source>
</evidence>
<dbReference type="InterPro" id="IPR000719">
    <property type="entry name" value="Prot_kinase_dom"/>
</dbReference>
<sequence>MAADARPPRGPQERASGDPVTKGHRLPTAVLGGGRGTSPDDDPTLELGPGAQMLGPYLLVDKIGEGGMGVVHKAVDRDGTEVAVKVLRPHIAHDDGARDRLRREVSTLARVRHDGVAPVLDADIDGPNPYLVTRYVPGPPLDDVVAERGPLSPDQLVVLGRGLAEALEEIHRAGVVHRDLKPGNVLMVGDDPVLIDFGIAHAADDVRLTMTGLVMGTPGYLSPEVVEGAPVSESTDWWGWAATLAFAASGKAPFGKGPMPVVLDRVSRGQADLSGVDERLRPLLAAALSPVPTERPDAATVLDELERYAAGGHTRGVPVQTTAPDAGSGRPSTQQTPAVPHTQVQPQAQPSSTSVLPLAAPAAQTDPFATPTREPASARTSAAPPAGPAPTEPVARPQPGTRPDPATRPEPAQPARRGWGRRPQAEPAPAQPATPAYPTAQGGQPQPWQSGGGPTGPTATHDWAARQPDPRIGLSARTGSLAGLLLALLGITALWPAVGLGLLVLWTIAARWTDRSMTSMVLRRFQQGARRSDGVMAVVASPWHGLRAVVATFFSLLLPAFVGGVAAVTTALLVSMTTGDRPELEASLPWVVGTLMAAWVLWWGPGGPSMRRGSRSIVRGLLRSEPLTKAVMALCVVIAVWCAFWAFTNDMAVSWWPFDPQGSWSLDDWIPQLPG</sequence>
<dbReference type="PROSITE" id="PS50011">
    <property type="entry name" value="PROTEIN_KINASE_DOM"/>
    <property type="match status" value="1"/>
</dbReference>
<feature type="region of interest" description="Disordered" evidence="6">
    <location>
        <begin position="309"/>
        <end position="471"/>
    </location>
</feature>
<dbReference type="CDD" id="cd14014">
    <property type="entry name" value="STKc_PknB_like"/>
    <property type="match status" value="1"/>
</dbReference>
<evidence type="ECO:0000256" key="7">
    <source>
        <dbReference type="SAM" id="Phobius"/>
    </source>
</evidence>